<dbReference type="Gene3D" id="3.40.630.10">
    <property type="entry name" value="Zn peptidases"/>
    <property type="match status" value="1"/>
</dbReference>
<dbReference type="Pfam" id="PF02225">
    <property type="entry name" value="PA"/>
    <property type="match status" value="1"/>
</dbReference>
<dbReference type="FunFam" id="3.40.630.10:FF:000101">
    <property type="entry name" value="N-acetylated alpha-linked acidic dipeptidase like 1"/>
    <property type="match status" value="1"/>
</dbReference>
<dbReference type="InterPro" id="IPR007365">
    <property type="entry name" value="TFR-like_dimer_dom"/>
</dbReference>
<dbReference type="PANTHER" id="PTHR10404">
    <property type="entry name" value="N-ACETYLATED-ALPHA-LINKED ACIDIC DIPEPTIDASE"/>
    <property type="match status" value="1"/>
</dbReference>
<evidence type="ECO:0000259" key="3">
    <source>
        <dbReference type="Pfam" id="PF04253"/>
    </source>
</evidence>
<feature type="domain" description="PA" evidence="2">
    <location>
        <begin position="126"/>
        <end position="208"/>
    </location>
</feature>
<evidence type="ECO:0000313" key="6">
    <source>
        <dbReference type="Proteomes" id="UP000186309"/>
    </source>
</evidence>
<dbReference type="Gene3D" id="3.50.30.30">
    <property type="match status" value="1"/>
</dbReference>
<sequence length="742" mass="80368">MLGFAPASRGKQIEAEARALAVPTPKNARALLRTLTAEPHAAGTLADQRTAKFVHDRLKEWGWSVEILPYEVLLNHPSAPPKLEIVRPEPAPLDLEEKPLATDKDSANSLAFPAFNGYGVSGTAAGQVVYANYARPEDFDALEKLGVSVKDKIVLARYGGLFRGLKVLNAQKRGAKGILIYSDPGDDGYAKGDVYPAGPFRPESAVQRGSVQFLSLGPGDPSTPRGPSIPGADRLPIDLKHGFRLDDPEWDKNTGLKRGEYFATIPSLPIGYGAAREILKLLAGSNVPDGWQGGLPLAYHVGPGPVELKFSVWNEYKVRTIWNVVAKIPGAVEPDRWVMVGNHRDAWVYGAVDPGSGTAATLETCRALGEAVRAGWKPRRTIVYASWDAEEYGLVGSTEWAEQFTDEIDRKAALMLNVDVAVAGPDLDMGGVPSLRDLMLEAAGAVTDVRSSRSLRDVWLESKRNAWVASSPLVLIDPFWTRPTSVGDPPSSPRGFTPQLHPLGSGSDYTAFLDHLGVPALDVGFSGKYGVYHSMYDDFNWMEKFGDPEFLTHTMAARLYTVLLMRAANADVLPFRFVPYAEALRDHVDELRLIRARKVRKSAKPGTRPDEDFEGLGDLAESVLRFQSEARSLDKALDALAAKDGARADALSSLNEALTRLERAFLLPGGLEGRSWFKHAIYAPGVTTGYAAWPLPAIRESLEARKSDNLKSAVSSTTAAIDAATAALKRASALARDAATGL</sequence>
<dbReference type="CDD" id="cd08022">
    <property type="entry name" value="M28_PSMA_like"/>
    <property type="match status" value="1"/>
</dbReference>
<dbReference type="Pfam" id="PF04389">
    <property type="entry name" value="Peptidase_M28"/>
    <property type="match status" value="1"/>
</dbReference>
<dbReference type="EC" id="3.4.11.24" evidence="5"/>
<dbReference type="InterPro" id="IPR039373">
    <property type="entry name" value="Peptidase_M28B"/>
</dbReference>
<dbReference type="InterPro" id="IPR046450">
    <property type="entry name" value="PA_dom_sf"/>
</dbReference>
<evidence type="ECO:0000313" key="5">
    <source>
        <dbReference type="EMBL" id="APW60055.1"/>
    </source>
</evidence>
<dbReference type="Pfam" id="PF04253">
    <property type="entry name" value="TFR_dimer"/>
    <property type="match status" value="1"/>
</dbReference>
<dbReference type="SUPFAM" id="SSF53187">
    <property type="entry name" value="Zn-dependent exopeptidases"/>
    <property type="match status" value="1"/>
</dbReference>
<gene>
    <name evidence="5" type="ORF">BSF38_01517</name>
</gene>
<dbReference type="KEGG" id="pbor:BSF38_01517"/>
<evidence type="ECO:0000259" key="4">
    <source>
        <dbReference type="Pfam" id="PF04389"/>
    </source>
</evidence>
<dbReference type="SUPFAM" id="SSF47672">
    <property type="entry name" value="Transferrin receptor-like dimerisation domain"/>
    <property type="match status" value="1"/>
</dbReference>
<dbReference type="InterPro" id="IPR007484">
    <property type="entry name" value="Peptidase_M28"/>
</dbReference>
<keyword evidence="6" id="KW-1185">Reference proteome</keyword>
<dbReference type="AlphaFoldDB" id="A0A1U7CM89"/>
<dbReference type="Gene3D" id="1.20.930.40">
    <property type="entry name" value="Transferrin receptor-like, dimerisation domain"/>
    <property type="match status" value="1"/>
</dbReference>
<comment type="similarity">
    <text evidence="1">Belongs to the peptidase M28 family. M28B subfamily.</text>
</comment>
<feature type="domain" description="Peptidase M28" evidence="4">
    <location>
        <begin position="323"/>
        <end position="424"/>
    </location>
</feature>
<dbReference type="GO" id="GO:0004177">
    <property type="term" value="F:aminopeptidase activity"/>
    <property type="evidence" value="ECO:0007669"/>
    <property type="project" value="UniProtKB-KW"/>
</dbReference>
<proteinExistence type="inferred from homology"/>
<dbReference type="InterPro" id="IPR003137">
    <property type="entry name" value="PA_domain"/>
</dbReference>
<reference evidence="6" key="1">
    <citation type="submission" date="2016-12" db="EMBL/GenBank/DDBJ databases">
        <title>Comparative genomics of four Isosphaeraceae planctomycetes: a common pool of plasmids and glycoside hydrolase genes.</title>
        <authorList>
            <person name="Ivanova A."/>
        </authorList>
    </citation>
    <scope>NUCLEOTIDE SEQUENCE [LARGE SCALE GENOMIC DNA]</scope>
    <source>
        <strain evidence="6">PX4</strain>
    </source>
</reference>
<accession>A0A1U7CM89</accession>
<dbReference type="EMBL" id="CP019082">
    <property type="protein sequence ID" value="APW60055.1"/>
    <property type="molecule type" value="Genomic_DNA"/>
</dbReference>
<dbReference type="PANTHER" id="PTHR10404:SF46">
    <property type="entry name" value="VACUOLAR PROTEIN SORTING-ASSOCIATED PROTEIN 70"/>
    <property type="match status" value="1"/>
</dbReference>
<dbReference type="STRING" id="1387353.BSF38_01517"/>
<keyword evidence="5" id="KW-0031">Aminopeptidase</keyword>
<name>A0A1U7CM89_9BACT</name>
<dbReference type="InterPro" id="IPR036757">
    <property type="entry name" value="TFR-like_dimer_dom_sf"/>
</dbReference>
<dbReference type="CDD" id="cd02121">
    <property type="entry name" value="PA_GCPII_like"/>
    <property type="match status" value="1"/>
</dbReference>
<protein>
    <submittedName>
        <fullName evidence="5">Aminopeptidase S</fullName>
        <ecNumber evidence="5">3.4.11.24</ecNumber>
    </submittedName>
</protein>
<keyword evidence="5" id="KW-0378">Hydrolase</keyword>
<dbReference type="GO" id="GO:0004180">
    <property type="term" value="F:carboxypeptidase activity"/>
    <property type="evidence" value="ECO:0007669"/>
    <property type="project" value="TreeGrafter"/>
</dbReference>
<keyword evidence="5" id="KW-0645">Protease</keyword>
<feature type="domain" description="Transferrin receptor-like dimerisation" evidence="3">
    <location>
        <begin position="617"/>
        <end position="729"/>
    </location>
</feature>
<evidence type="ECO:0000259" key="2">
    <source>
        <dbReference type="Pfam" id="PF02225"/>
    </source>
</evidence>
<evidence type="ECO:0000256" key="1">
    <source>
        <dbReference type="ARBA" id="ARBA00005634"/>
    </source>
</evidence>
<organism evidence="5 6">
    <name type="scientific">Paludisphaera borealis</name>
    <dbReference type="NCBI Taxonomy" id="1387353"/>
    <lineage>
        <taxon>Bacteria</taxon>
        <taxon>Pseudomonadati</taxon>
        <taxon>Planctomycetota</taxon>
        <taxon>Planctomycetia</taxon>
        <taxon>Isosphaerales</taxon>
        <taxon>Isosphaeraceae</taxon>
        <taxon>Paludisphaera</taxon>
    </lineage>
</organism>
<dbReference type="Proteomes" id="UP000186309">
    <property type="component" value="Chromosome"/>
</dbReference>
<dbReference type="SUPFAM" id="SSF52025">
    <property type="entry name" value="PA domain"/>
    <property type="match status" value="1"/>
</dbReference>